<organism evidence="1 2">
    <name type="scientific">Citricoccus parietis</name>
    <dbReference type="NCBI Taxonomy" id="592307"/>
    <lineage>
        <taxon>Bacteria</taxon>
        <taxon>Bacillati</taxon>
        <taxon>Actinomycetota</taxon>
        <taxon>Actinomycetes</taxon>
        <taxon>Micrococcales</taxon>
        <taxon>Micrococcaceae</taxon>
        <taxon>Citricoccus</taxon>
    </lineage>
</organism>
<comment type="caution">
    <text evidence="1">The sequence shown here is derived from an EMBL/GenBank/DDBJ whole genome shotgun (WGS) entry which is preliminary data.</text>
</comment>
<name>A0ABV5G6C8_9MICC</name>
<accession>A0ABV5G6C8</accession>
<keyword evidence="2" id="KW-1185">Reference proteome</keyword>
<dbReference type="Proteomes" id="UP001589575">
    <property type="component" value="Unassembled WGS sequence"/>
</dbReference>
<reference evidence="1 2" key="1">
    <citation type="submission" date="2024-09" db="EMBL/GenBank/DDBJ databases">
        <authorList>
            <person name="Sun Q."/>
            <person name="Mori K."/>
        </authorList>
    </citation>
    <scope>NUCLEOTIDE SEQUENCE [LARGE SCALE GENOMIC DNA]</scope>
    <source>
        <strain evidence="1 2">CCM 7609</strain>
    </source>
</reference>
<dbReference type="EMBL" id="JBHMFI010000002">
    <property type="protein sequence ID" value="MFB9074513.1"/>
    <property type="molecule type" value="Genomic_DNA"/>
</dbReference>
<protein>
    <submittedName>
        <fullName evidence="1">Uncharacterized protein</fullName>
    </submittedName>
</protein>
<evidence type="ECO:0000313" key="2">
    <source>
        <dbReference type="Proteomes" id="UP001589575"/>
    </source>
</evidence>
<proteinExistence type="predicted"/>
<gene>
    <name evidence="1" type="ORF">ACFFX0_26295</name>
</gene>
<sequence>MQGPVVGGLHAAVLGHPPLEGPHPRPLRALRGRRPHQRAIGAAVVPSFRAASRSRHGALRIGGAVDPREGA</sequence>
<evidence type="ECO:0000313" key="1">
    <source>
        <dbReference type="EMBL" id="MFB9074513.1"/>
    </source>
</evidence>